<evidence type="ECO:0000313" key="9">
    <source>
        <dbReference type="EMBL" id="GAA3359975.1"/>
    </source>
</evidence>
<comment type="subcellular location">
    <subcellularLocation>
        <location evidence="1">Cell membrane</location>
        <topology evidence="1">Multi-pass membrane protein</topology>
    </subcellularLocation>
</comment>
<gene>
    <name evidence="9" type="ORF">GCM10020366_38110</name>
</gene>
<dbReference type="Proteomes" id="UP001500483">
    <property type="component" value="Unassembled WGS sequence"/>
</dbReference>
<evidence type="ECO:0000256" key="1">
    <source>
        <dbReference type="ARBA" id="ARBA00004651"/>
    </source>
</evidence>
<dbReference type="PANTHER" id="PTHR34979:SF1">
    <property type="entry name" value="INNER MEMBRANE PROTEIN YGAZ"/>
    <property type="match status" value="1"/>
</dbReference>
<dbReference type="RefSeq" id="WP_344928390.1">
    <property type="nucleotide sequence ID" value="NZ_BAAAYK010000038.1"/>
</dbReference>
<feature type="transmembrane region" description="Helical" evidence="8">
    <location>
        <begin position="146"/>
        <end position="167"/>
    </location>
</feature>
<reference evidence="10" key="1">
    <citation type="journal article" date="2019" name="Int. J. Syst. Evol. Microbiol.">
        <title>The Global Catalogue of Microorganisms (GCM) 10K type strain sequencing project: providing services to taxonomists for standard genome sequencing and annotation.</title>
        <authorList>
            <consortium name="The Broad Institute Genomics Platform"/>
            <consortium name="The Broad Institute Genome Sequencing Center for Infectious Disease"/>
            <person name="Wu L."/>
            <person name="Ma J."/>
        </authorList>
    </citation>
    <scope>NUCLEOTIDE SEQUENCE [LARGE SCALE GENOMIC DNA]</scope>
    <source>
        <strain evidence="10">JCM 9687</strain>
    </source>
</reference>
<feature type="transmembrane region" description="Helical" evidence="8">
    <location>
        <begin position="173"/>
        <end position="193"/>
    </location>
</feature>
<comment type="caution">
    <text evidence="9">The sequence shown here is derived from an EMBL/GenBank/DDBJ whole genome shotgun (WGS) entry which is preliminary data.</text>
</comment>
<name>A0ABP6RRR2_9PSEU</name>
<dbReference type="InterPro" id="IPR011606">
    <property type="entry name" value="Brnchd-chn_aa_trnsp_permease"/>
</dbReference>
<dbReference type="Pfam" id="PF03591">
    <property type="entry name" value="AzlC"/>
    <property type="match status" value="1"/>
</dbReference>
<keyword evidence="5 8" id="KW-0812">Transmembrane</keyword>
<keyword evidence="3" id="KW-0813">Transport</keyword>
<evidence type="ECO:0000256" key="5">
    <source>
        <dbReference type="ARBA" id="ARBA00022692"/>
    </source>
</evidence>
<accession>A0ABP6RRR2</accession>
<evidence type="ECO:0000256" key="2">
    <source>
        <dbReference type="ARBA" id="ARBA00010735"/>
    </source>
</evidence>
<keyword evidence="4" id="KW-1003">Cell membrane</keyword>
<dbReference type="EMBL" id="BAAAYK010000038">
    <property type="protein sequence ID" value="GAA3359975.1"/>
    <property type="molecule type" value="Genomic_DNA"/>
</dbReference>
<keyword evidence="7 8" id="KW-0472">Membrane</keyword>
<evidence type="ECO:0000256" key="8">
    <source>
        <dbReference type="SAM" id="Phobius"/>
    </source>
</evidence>
<keyword evidence="6 8" id="KW-1133">Transmembrane helix</keyword>
<evidence type="ECO:0000256" key="4">
    <source>
        <dbReference type="ARBA" id="ARBA00022475"/>
    </source>
</evidence>
<evidence type="ECO:0000256" key="7">
    <source>
        <dbReference type="ARBA" id="ARBA00023136"/>
    </source>
</evidence>
<proteinExistence type="inferred from homology"/>
<organism evidence="9 10">
    <name type="scientific">Saccharopolyspora gregorii</name>
    <dbReference type="NCBI Taxonomy" id="33914"/>
    <lineage>
        <taxon>Bacteria</taxon>
        <taxon>Bacillati</taxon>
        <taxon>Actinomycetota</taxon>
        <taxon>Actinomycetes</taxon>
        <taxon>Pseudonocardiales</taxon>
        <taxon>Pseudonocardiaceae</taxon>
        <taxon>Saccharopolyspora</taxon>
    </lineage>
</organism>
<protein>
    <submittedName>
        <fullName evidence="9">AzlC family ABC transporter permease</fullName>
    </submittedName>
</protein>
<feature type="transmembrane region" description="Helical" evidence="8">
    <location>
        <begin position="66"/>
        <end position="96"/>
    </location>
</feature>
<evidence type="ECO:0000256" key="3">
    <source>
        <dbReference type="ARBA" id="ARBA00022448"/>
    </source>
</evidence>
<evidence type="ECO:0000313" key="10">
    <source>
        <dbReference type="Proteomes" id="UP001500483"/>
    </source>
</evidence>
<keyword evidence="10" id="KW-1185">Reference proteome</keyword>
<feature type="transmembrane region" description="Helical" evidence="8">
    <location>
        <begin position="35"/>
        <end position="60"/>
    </location>
</feature>
<comment type="similarity">
    <text evidence="2">Belongs to the AzlC family.</text>
</comment>
<feature type="transmembrane region" description="Helical" evidence="8">
    <location>
        <begin position="200"/>
        <end position="217"/>
    </location>
</feature>
<evidence type="ECO:0000256" key="6">
    <source>
        <dbReference type="ARBA" id="ARBA00022989"/>
    </source>
</evidence>
<dbReference type="PANTHER" id="PTHR34979">
    <property type="entry name" value="INNER MEMBRANE PROTEIN YGAZ"/>
    <property type="match status" value="1"/>
</dbReference>
<sequence length="247" mass="26528">MTSHSAVLERCPPAPPEPAVRHADLRAALRDSSSVGLALFPLGIAFGMLVVHSGLAWWWATVFTTFIYAGSLEFLLVGLVLVATPLAQVALTALLVNFRHVFYALSFPLHRVTGRFGKAYSTFALTDEAYAASTSESARSWTGRRIVWLQVLCQVYWAGGATAGALVGTVLPFELAGLDFALTALFVVLAVDAFRERRDIPTPVLALVCALVAMALFPQQLLPVAFGLFTAALLLVRLVARKGSARA</sequence>
<feature type="transmembrane region" description="Helical" evidence="8">
    <location>
        <begin position="223"/>
        <end position="240"/>
    </location>
</feature>